<dbReference type="Proteomes" id="UP000711047">
    <property type="component" value="Unassembled WGS sequence"/>
</dbReference>
<accession>A0ABX2DXJ4</accession>
<keyword evidence="7" id="KW-1185">Reference proteome</keyword>
<dbReference type="Gene3D" id="2.70.98.30">
    <property type="entry name" value="Golgi alpha-mannosidase II, domain 4"/>
    <property type="match status" value="1"/>
</dbReference>
<gene>
    <name evidence="6" type="ORF">HQN87_24730</name>
</gene>
<feature type="domain" description="Glycoside hydrolase family 38 central" evidence="5">
    <location>
        <begin position="496"/>
        <end position="607"/>
    </location>
</feature>
<dbReference type="Gene3D" id="3.20.110.10">
    <property type="entry name" value="Glycoside hydrolase 38, N terminal domain"/>
    <property type="match status" value="1"/>
</dbReference>
<dbReference type="Pfam" id="PF09261">
    <property type="entry name" value="Alpha-mann_mid"/>
    <property type="match status" value="1"/>
</dbReference>
<dbReference type="InterPro" id="IPR015341">
    <property type="entry name" value="Glyco_hydro_38_cen"/>
</dbReference>
<dbReference type="PANTHER" id="PTHR46017:SF1">
    <property type="entry name" value="ALPHA-MANNOSIDASE 2C1"/>
    <property type="match status" value="1"/>
</dbReference>
<evidence type="ECO:0000256" key="3">
    <source>
        <dbReference type="ARBA" id="ARBA00022801"/>
    </source>
</evidence>
<evidence type="ECO:0000313" key="6">
    <source>
        <dbReference type="EMBL" id="NQX48541.1"/>
    </source>
</evidence>
<dbReference type="RefSeq" id="WP_173138778.1">
    <property type="nucleotide sequence ID" value="NZ_JABMKX010000016.1"/>
</dbReference>
<dbReference type="InterPro" id="IPR037094">
    <property type="entry name" value="Glyco_hydro_38_cen_sf"/>
</dbReference>
<dbReference type="Pfam" id="PF01074">
    <property type="entry name" value="Glyco_hydro_38N"/>
    <property type="match status" value="1"/>
</dbReference>
<dbReference type="Gene3D" id="2.60.40.2220">
    <property type="match status" value="1"/>
</dbReference>
<dbReference type="Pfam" id="PF17677">
    <property type="entry name" value="Glyco_hydro38C2"/>
    <property type="match status" value="1"/>
</dbReference>
<dbReference type="InterPro" id="IPR011013">
    <property type="entry name" value="Gal_mutarotase_sf_dom"/>
</dbReference>
<keyword evidence="4" id="KW-0326">Glycosidase</keyword>
<evidence type="ECO:0000256" key="1">
    <source>
        <dbReference type="ARBA" id="ARBA00009792"/>
    </source>
</evidence>
<dbReference type="PANTHER" id="PTHR46017">
    <property type="entry name" value="ALPHA-MANNOSIDASE 2C1"/>
    <property type="match status" value="1"/>
</dbReference>
<dbReference type="SUPFAM" id="SSF74650">
    <property type="entry name" value="Galactose mutarotase-like"/>
    <property type="match status" value="1"/>
</dbReference>
<dbReference type="InterPro" id="IPR028995">
    <property type="entry name" value="Glyco_hydro_57/38_cen_sf"/>
</dbReference>
<dbReference type="SUPFAM" id="SSF88713">
    <property type="entry name" value="Glycoside hydrolase/deacetylase"/>
    <property type="match status" value="1"/>
</dbReference>
<comment type="similarity">
    <text evidence="1">Belongs to the glycosyl hydrolase 38 family.</text>
</comment>
<dbReference type="InterPro" id="IPR041147">
    <property type="entry name" value="GH38_C"/>
</dbReference>
<dbReference type="InterPro" id="IPR011682">
    <property type="entry name" value="Glyco_hydro_38_C"/>
</dbReference>
<proteinExistence type="inferred from homology"/>
<keyword evidence="3" id="KW-0378">Hydrolase</keyword>
<dbReference type="Pfam" id="PF07748">
    <property type="entry name" value="Glyco_hydro_38C"/>
    <property type="match status" value="1"/>
</dbReference>
<dbReference type="InterPro" id="IPR027291">
    <property type="entry name" value="Glyco_hydro_38_N_sf"/>
</dbReference>
<sequence>MKRMNRFIGWLAKRQWAEKIELAEWSMHKSRYLSPGCYEHEEELHLNYGIARLDGGYGTTYFLQREIAVPGEWGPEEPALLYLGRGEGLLKLGGTPYHGLDSNHWFIPLPPGIAGELLQLDIELYDPVPEPEDPLNRQAVIKPPLTGVEITLVRVNPAVYSLLHTVKIVHEAALLLPEGDMRRIRSLKALERVMDTLYLEEELLLDGDAVTAAEQQLRTEAAAERSEGLHPGTMHMVGQSHIDIAWLWPVRETVRKVSRTFSTVCALMDKYPEFRYSQSQPQLYAFAKAHYPQLYERIKQWVAEGRWELVGGMWVEPDLNIPGGESLVRQMLYGQGFYMEEFGKRSTIEWLPDTFGYCASLPQLLKQAGIDYFMTTKLGWNDTNPFPHTLFHWVGIDGTKIVAYQNHGVNEHTHPKDVQEHWQAYAQKEEHDELMLLYGHGDGGGGVTHEMLEYVARTDLAPGQPVSRFSTAEAFFLEIGSRQPELPAWHGDLYLELHRGTFTTHAFNKRSNRKAEVLYRQAEIWSVLAQRSGLMRLPGFAQPELVQLELSQSGLMQPEPARSETELWLKAQEELAEGWKLLLLNQFHDIIPGTSIPEVYITSREEYAEIFRLGRKVLDTSLRALAGEVNTTGAGRPYVVFNSLGWERTELIRLEGDSSLTTLQAFDEDGLLESECWSTAGDGDSYTLAIRVRKVPAFGCRTFWLREAAAPAGVRPDRQAYAVGERYGQEAEAAERAVVWPEPQAAPAAGDGFPELWETDHYMLAFNEDGEISRWVDKSAGRELLQPGQTGNQLQFYHDTPPLWDAWDLDPRYEQQPAGKAELLDRQVVTSGPVQTVLKFRWQLGESLIEQEIVLPRHSRRVDFRTRVSWREKHKLLKVAFPVDIVAAKATYEIPFGALERPTHRNTSWEQAQFEVCGHRWADLSEGGYGVSLLNDCKYGYDIHDGVLRLSLLRSPRWPDRYADQGEHEFTYSLYPHSGDWRQAGVVREAAALNEPLLAVSEASHSGRYPGTHSWLDFQSSHVMLDTIKQAEDGSGIIVRLYESAGSRETAALDWKDKEIRACRVNLLESSTGSAEVSGGVIPLSFRPYEVQTLKLYKKHEKN</sequence>
<comment type="caution">
    <text evidence="6">The sequence shown here is derived from an EMBL/GenBank/DDBJ whole genome shotgun (WGS) entry which is preliminary data.</text>
</comment>
<dbReference type="SMART" id="SM00872">
    <property type="entry name" value="Alpha-mann_mid"/>
    <property type="match status" value="1"/>
</dbReference>
<dbReference type="Gene3D" id="1.20.1270.50">
    <property type="entry name" value="Glycoside hydrolase family 38, central domain"/>
    <property type="match status" value="1"/>
</dbReference>
<evidence type="ECO:0000259" key="5">
    <source>
        <dbReference type="SMART" id="SM00872"/>
    </source>
</evidence>
<dbReference type="InterPro" id="IPR011330">
    <property type="entry name" value="Glyco_hydro/deAcase_b/a-brl"/>
</dbReference>
<protein>
    <submittedName>
        <fullName evidence="6">Alpha-mannosidase</fullName>
    </submittedName>
</protein>
<dbReference type="SUPFAM" id="SSF88688">
    <property type="entry name" value="Families 57/38 glycoside transferase middle domain"/>
    <property type="match status" value="1"/>
</dbReference>
<keyword evidence="2" id="KW-0479">Metal-binding</keyword>
<dbReference type="CDD" id="cd10789">
    <property type="entry name" value="GH38N_AMII_ER_cytosolic"/>
    <property type="match status" value="1"/>
</dbReference>
<reference evidence="6 7" key="1">
    <citation type="submission" date="2020-05" db="EMBL/GenBank/DDBJ databases">
        <title>Paenibacillus glebae, sp. nov., Paenibacillus humi sp. nov., Paenibacillus pedi sp. nov., Paenibacillus terrestris sp. nov. and Paenibacillus terricola sp. nov., isolated from a forest top soil sample.</title>
        <authorList>
            <person name="Qi S."/>
            <person name="Carlier A."/>
            <person name="Cnockaert M."/>
            <person name="Vandamme P."/>
        </authorList>
    </citation>
    <scope>NUCLEOTIDE SEQUENCE [LARGE SCALE GENOMIC DNA]</scope>
    <source>
        <strain evidence="6 7">LMG 29502</strain>
    </source>
</reference>
<name>A0ABX2DXJ4_9BACL</name>
<evidence type="ECO:0000256" key="4">
    <source>
        <dbReference type="ARBA" id="ARBA00023295"/>
    </source>
</evidence>
<evidence type="ECO:0000313" key="7">
    <source>
        <dbReference type="Proteomes" id="UP000711047"/>
    </source>
</evidence>
<organism evidence="6 7">
    <name type="scientific">Paenibacillus tritici</name>
    <dbReference type="NCBI Taxonomy" id="1873425"/>
    <lineage>
        <taxon>Bacteria</taxon>
        <taxon>Bacillati</taxon>
        <taxon>Bacillota</taxon>
        <taxon>Bacilli</taxon>
        <taxon>Bacillales</taxon>
        <taxon>Paenibacillaceae</taxon>
        <taxon>Paenibacillus</taxon>
    </lineage>
</organism>
<dbReference type="EMBL" id="JABMKX010000016">
    <property type="protein sequence ID" value="NQX48541.1"/>
    <property type="molecule type" value="Genomic_DNA"/>
</dbReference>
<dbReference type="InterPro" id="IPR000602">
    <property type="entry name" value="Glyco_hydro_38_N"/>
</dbReference>
<evidence type="ECO:0000256" key="2">
    <source>
        <dbReference type="ARBA" id="ARBA00022723"/>
    </source>
</evidence>